<keyword evidence="12 19" id="KW-1133">Transmembrane helix</keyword>
<dbReference type="GO" id="GO:0006120">
    <property type="term" value="P:mitochondrial electron transport, NADH to ubiquinone"/>
    <property type="evidence" value="ECO:0007669"/>
    <property type="project" value="TreeGrafter"/>
</dbReference>
<feature type="transmembrane region" description="Helical" evidence="19">
    <location>
        <begin position="116"/>
        <end position="135"/>
    </location>
</feature>
<evidence type="ECO:0000256" key="19">
    <source>
        <dbReference type="SAM" id="Phobius"/>
    </source>
</evidence>
<dbReference type="EMBL" id="MG989216">
    <property type="protein sequence ID" value="AWU48796.1"/>
    <property type="molecule type" value="Genomic_DNA"/>
</dbReference>
<keyword evidence="11" id="KW-0249">Electron transport</keyword>
<keyword evidence="14" id="KW-0830">Ubiquinone</keyword>
<dbReference type="GO" id="GO:0008137">
    <property type="term" value="F:NADH dehydrogenase (ubiquinone) activity"/>
    <property type="evidence" value="ECO:0007669"/>
    <property type="project" value="UniProtKB-EC"/>
</dbReference>
<sequence>MYLYTFIVLPLYFLSIIFSLSSMSWMLIWIGMEMNLLTFVLIIMKSPNNMMKSESTMKYFLIQSIGSMIFLLTIHSNMIYYNENSLKEVWLPSMALMLKSGMAPLHSWTPDIINKFSLFSLFLFISLQKIVPLMIMFSSWFPLLIPLSMINVIVGNLGSISQSSITKMIIFSSINTTGWMIMSFMESYYLFLVYFIQYTLISYFMYKFLVKTQIKWLIQVKSNVNSIKWFYFTIIMSMSGFPPFVGFIPKWLLIKKVFYLNSMPMFLMIMLSILTLFFYLKSSLSIITNSSFMKKWKSKKTMKISLLTMINIFGPLMFFMFN</sequence>
<evidence type="ECO:0000256" key="14">
    <source>
        <dbReference type="ARBA" id="ARBA00023075"/>
    </source>
</evidence>
<feature type="transmembrane region" description="Helical" evidence="19">
    <location>
        <begin position="229"/>
        <end position="252"/>
    </location>
</feature>
<evidence type="ECO:0000256" key="4">
    <source>
        <dbReference type="ARBA" id="ARBA00012944"/>
    </source>
</evidence>
<evidence type="ECO:0000256" key="9">
    <source>
        <dbReference type="ARBA" id="ARBA00022792"/>
    </source>
</evidence>
<evidence type="ECO:0000256" key="1">
    <source>
        <dbReference type="ARBA" id="ARBA00003257"/>
    </source>
</evidence>
<protein>
    <recommendedName>
        <fullName evidence="5">NADH-ubiquinone oxidoreductase chain 2</fullName>
        <ecNumber evidence="4">7.1.1.2</ecNumber>
    </recommendedName>
    <alternativeName>
        <fullName evidence="17">NADH dehydrogenase subunit 2</fullName>
    </alternativeName>
</protein>
<feature type="transmembrane region" description="Helical" evidence="19">
    <location>
        <begin position="56"/>
        <end position="77"/>
    </location>
</feature>
<evidence type="ECO:0000256" key="6">
    <source>
        <dbReference type="ARBA" id="ARBA00022448"/>
    </source>
</evidence>
<proteinExistence type="inferred from homology"/>
<evidence type="ECO:0000256" key="12">
    <source>
        <dbReference type="ARBA" id="ARBA00022989"/>
    </source>
</evidence>
<comment type="catalytic activity">
    <reaction evidence="18">
        <text>a ubiquinone + NADH + 5 H(+)(in) = a ubiquinol + NAD(+) + 4 H(+)(out)</text>
        <dbReference type="Rhea" id="RHEA:29091"/>
        <dbReference type="Rhea" id="RHEA-COMP:9565"/>
        <dbReference type="Rhea" id="RHEA-COMP:9566"/>
        <dbReference type="ChEBI" id="CHEBI:15378"/>
        <dbReference type="ChEBI" id="CHEBI:16389"/>
        <dbReference type="ChEBI" id="CHEBI:17976"/>
        <dbReference type="ChEBI" id="CHEBI:57540"/>
        <dbReference type="ChEBI" id="CHEBI:57945"/>
        <dbReference type="EC" id="7.1.1.2"/>
    </reaction>
</comment>
<keyword evidence="8 19" id="KW-0812">Transmembrane</keyword>
<gene>
    <name evidence="21" type="primary">nad2</name>
</gene>
<geneLocation type="mitochondrion" evidence="21"/>
<accession>A0A344A205</accession>
<evidence type="ECO:0000256" key="8">
    <source>
        <dbReference type="ARBA" id="ARBA00022692"/>
    </source>
</evidence>
<dbReference type="PANTHER" id="PTHR46552:SF1">
    <property type="entry name" value="NADH-UBIQUINONE OXIDOREDUCTASE CHAIN 2"/>
    <property type="match status" value="1"/>
</dbReference>
<evidence type="ECO:0000256" key="10">
    <source>
        <dbReference type="ARBA" id="ARBA00022967"/>
    </source>
</evidence>
<keyword evidence="13" id="KW-0520">NAD</keyword>
<evidence type="ECO:0000256" key="7">
    <source>
        <dbReference type="ARBA" id="ARBA00022660"/>
    </source>
</evidence>
<comment type="subcellular location">
    <subcellularLocation>
        <location evidence="2">Mitochondrion inner membrane</location>
        <topology evidence="2">Multi-pass membrane protein</topology>
    </subcellularLocation>
</comment>
<evidence type="ECO:0000256" key="13">
    <source>
        <dbReference type="ARBA" id="ARBA00023027"/>
    </source>
</evidence>
<organism evidence="21">
    <name type="scientific">Aacanthocnema dobsoni</name>
    <dbReference type="NCBI Taxonomy" id="399255"/>
    <lineage>
        <taxon>Eukaryota</taxon>
        <taxon>Metazoa</taxon>
        <taxon>Ecdysozoa</taxon>
        <taxon>Arthropoda</taxon>
        <taxon>Hexapoda</taxon>
        <taxon>Insecta</taxon>
        <taxon>Pterygota</taxon>
        <taxon>Neoptera</taxon>
        <taxon>Paraneoptera</taxon>
        <taxon>Hemiptera</taxon>
        <taxon>Sternorrhyncha</taxon>
        <taxon>Psylloidea</taxon>
        <taxon>Triozidae</taxon>
        <taxon>Aacanthocnema</taxon>
    </lineage>
</organism>
<evidence type="ECO:0000256" key="15">
    <source>
        <dbReference type="ARBA" id="ARBA00023128"/>
    </source>
</evidence>
<feature type="transmembrane region" description="Helical" evidence="19">
    <location>
        <begin position="12"/>
        <end position="44"/>
    </location>
</feature>
<name>A0A344A205_9HEMI</name>
<dbReference type="Pfam" id="PF00361">
    <property type="entry name" value="Proton_antipo_M"/>
    <property type="match status" value="1"/>
</dbReference>
<dbReference type="InterPro" id="IPR001750">
    <property type="entry name" value="ND/Mrp_TM"/>
</dbReference>
<evidence type="ECO:0000256" key="17">
    <source>
        <dbReference type="ARBA" id="ARBA00031028"/>
    </source>
</evidence>
<feature type="transmembrane region" description="Helical" evidence="19">
    <location>
        <begin position="301"/>
        <end position="321"/>
    </location>
</feature>
<evidence type="ECO:0000256" key="16">
    <source>
        <dbReference type="ARBA" id="ARBA00023136"/>
    </source>
</evidence>
<keyword evidence="7" id="KW-0679">Respiratory chain</keyword>
<dbReference type="InterPro" id="IPR050175">
    <property type="entry name" value="Complex_I_Subunit_2"/>
</dbReference>
<evidence type="ECO:0000256" key="18">
    <source>
        <dbReference type="ARBA" id="ARBA00049551"/>
    </source>
</evidence>
<feature type="transmembrane region" description="Helical" evidence="19">
    <location>
        <begin position="258"/>
        <end position="280"/>
    </location>
</feature>
<keyword evidence="16 19" id="KW-0472">Membrane</keyword>
<dbReference type="EC" id="7.1.1.2" evidence="4"/>
<reference evidence="21" key="1">
    <citation type="submission" date="2018-02" db="EMBL/GenBank/DDBJ databases">
        <title>Resolving the psyllid tree of life: Phylogenomic analysis of the superfamily Psylloidea (Hemiptera).</title>
        <authorList>
            <person name="Percy D.M."/>
            <person name="Sveinsson S."/>
            <person name="Lemmon A.R."/>
            <person name="Lemmon E.M."/>
            <person name="Ouvrard D."/>
            <person name="Burckhardt D."/>
        </authorList>
    </citation>
    <scope>NUCLEOTIDE SEQUENCE</scope>
    <source>
        <strain evidence="21">DP2.ca.7180013952077_circ</strain>
    </source>
</reference>
<keyword evidence="15 21" id="KW-0496">Mitochondrion</keyword>
<evidence type="ECO:0000256" key="2">
    <source>
        <dbReference type="ARBA" id="ARBA00004448"/>
    </source>
</evidence>
<dbReference type="PANTHER" id="PTHR46552">
    <property type="entry name" value="NADH-UBIQUINONE OXIDOREDUCTASE CHAIN 2"/>
    <property type="match status" value="1"/>
</dbReference>
<keyword evidence="10" id="KW-1278">Translocase</keyword>
<feature type="domain" description="NADH:quinone oxidoreductase/Mrp antiporter transmembrane" evidence="20">
    <location>
        <begin position="22"/>
        <end position="274"/>
    </location>
</feature>
<dbReference type="GO" id="GO:0005743">
    <property type="term" value="C:mitochondrial inner membrane"/>
    <property type="evidence" value="ECO:0007669"/>
    <property type="project" value="UniProtKB-SubCell"/>
</dbReference>
<keyword evidence="9" id="KW-0999">Mitochondrion inner membrane</keyword>
<dbReference type="AlphaFoldDB" id="A0A344A205"/>
<comment type="function">
    <text evidence="1">Core subunit of the mitochondrial membrane respiratory chain NADH dehydrogenase (Complex I) that is believed to belong to the minimal assembly required for catalysis. Complex I functions in the transfer of electrons from NADH to the respiratory chain. The immediate electron acceptor for the enzyme is believed to be ubiquinone.</text>
</comment>
<comment type="similarity">
    <text evidence="3">Belongs to the complex I subunit 2 family.</text>
</comment>
<evidence type="ECO:0000256" key="5">
    <source>
        <dbReference type="ARBA" id="ARBA00021008"/>
    </source>
</evidence>
<evidence type="ECO:0000256" key="3">
    <source>
        <dbReference type="ARBA" id="ARBA00007012"/>
    </source>
</evidence>
<keyword evidence="6" id="KW-0813">Transport</keyword>
<feature type="transmembrane region" description="Helical" evidence="19">
    <location>
        <begin position="188"/>
        <end position="209"/>
    </location>
</feature>
<evidence type="ECO:0000259" key="20">
    <source>
        <dbReference type="Pfam" id="PF00361"/>
    </source>
</evidence>
<evidence type="ECO:0000256" key="11">
    <source>
        <dbReference type="ARBA" id="ARBA00022982"/>
    </source>
</evidence>
<evidence type="ECO:0000313" key="21">
    <source>
        <dbReference type="EMBL" id="AWU48796.1"/>
    </source>
</evidence>